<gene>
    <name evidence="2" type="ORF">DSM5745_09791</name>
</gene>
<evidence type="ECO:0000313" key="3">
    <source>
        <dbReference type="Proteomes" id="UP000256690"/>
    </source>
</evidence>
<sequence>MSLMFIPLVAGLLLGQASAKVPVASSSPVASSQPVLSQTQASVHCHTKLGTSSISGVLPTSTITHTRHDPTPVIITSTTQGTVTETPPLVTVTITSYITSTATSTADPSTDIFSTTSTEFTTSTTILTLPPVIETIATTVTSTSTSTSTIPSPADFTPLADTLVLSAPAKRSLLGTEEDEHCDPWLDDYQYPQAVECHEKLILRTTSIETITAAPITSTAATSTTTTTITSTITTTTILVPTPISTTLSYSTTSTLIETATAPAETSTTTTTNTIEVSTSTTMHAACATNNVAPLPFSSEYGRFEGQYTYLLSFTHIPGESLTVGNTASAYDCCVSCQESDSCAMSYYNHVTDAVKYCYLIHSTTCAPETNYAKASIHSGAATIQMSNGRCGRVYGVQA</sequence>
<dbReference type="RefSeq" id="XP_026599539.1">
    <property type="nucleotide sequence ID" value="XM_026751807.1"/>
</dbReference>
<evidence type="ECO:0000256" key="1">
    <source>
        <dbReference type="SAM" id="SignalP"/>
    </source>
</evidence>
<dbReference type="OrthoDB" id="5428787at2759"/>
<dbReference type="Proteomes" id="UP000256690">
    <property type="component" value="Unassembled WGS sequence"/>
</dbReference>
<dbReference type="EMBL" id="PVWQ01000014">
    <property type="protein sequence ID" value="RDW64380.1"/>
    <property type="molecule type" value="Genomic_DNA"/>
</dbReference>
<comment type="caution">
    <text evidence="2">The sequence shown here is derived from an EMBL/GenBank/DDBJ whole genome shotgun (WGS) entry which is preliminary data.</text>
</comment>
<keyword evidence="3" id="KW-1185">Reference proteome</keyword>
<reference evidence="2 3" key="1">
    <citation type="journal article" date="2018" name="IMA Fungus">
        <title>IMA Genome-F 9: Draft genome sequence of Annulohypoxylon stygium, Aspergillus mulundensis, Berkeleyomyces basicola (syn. Thielaviopsis basicola), Ceratocystis smalleyi, two Cercospora beticola strains, Coleophoma cylindrospora, Fusarium fracticaudum, Phialophora cf. hyalina, and Morchella septimelata.</title>
        <authorList>
            <person name="Wingfield B.D."/>
            <person name="Bills G.F."/>
            <person name="Dong Y."/>
            <person name="Huang W."/>
            <person name="Nel W.J."/>
            <person name="Swalarsk-Parry B.S."/>
            <person name="Vaghefi N."/>
            <person name="Wilken P.M."/>
            <person name="An Z."/>
            <person name="de Beer Z.W."/>
            <person name="De Vos L."/>
            <person name="Chen L."/>
            <person name="Duong T.A."/>
            <person name="Gao Y."/>
            <person name="Hammerbacher A."/>
            <person name="Kikkert J.R."/>
            <person name="Li Y."/>
            <person name="Li H."/>
            <person name="Li K."/>
            <person name="Li Q."/>
            <person name="Liu X."/>
            <person name="Ma X."/>
            <person name="Naidoo K."/>
            <person name="Pethybridge S.J."/>
            <person name="Sun J."/>
            <person name="Steenkamp E.T."/>
            <person name="van der Nest M.A."/>
            <person name="van Wyk S."/>
            <person name="Wingfield M.J."/>
            <person name="Xiong C."/>
            <person name="Yue Q."/>
            <person name="Zhang X."/>
        </authorList>
    </citation>
    <scope>NUCLEOTIDE SEQUENCE [LARGE SCALE GENOMIC DNA]</scope>
    <source>
        <strain evidence="2 3">DSM 5745</strain>
    </source>
</reference>
<accession>A0A3D8QRV8</accession>
<dbReference type="GeneID" id="38120161"/>
<protein>
    <recommendedName>
        <fullName evidence="4">Apple domain-containing protein</fullName>
    </recommendedName>
</protein>
<dbReference type="STRING" id="1810919.A0A3D8QRV8"/>
<name>A0A3D8QRV8_9EURO</name>
<feature type="signal peptide" evidence="1">
    <location>
        <begin position="1"/>
        <end position="19"/>
    </location>
</feature>
<feature type="chain" id="PRO_5017552850" description="Apple domain-containing protein" evidence="1">
    <location>
        <begin position="20"/>
        <end position="399"/>
    </location>
</feature>
<proteinExistence type="predicted"/>
<keyword evidence="1" id="KW-0732">Signal</keyword>
<evidence type="ECO:0000313" key="2">
    <source>
        <dbReference type="EMBL" id="RDW64380.1"/>
    </source>
</evidence>
<organism evidence="2 3">
    <name type="scientific">Aspergillus mulundensis</name>
    <dbReference type="NCBI Taxonomy" id="1810919"/>
    <lineage>
        <taxon>Eukaryota</taxon>
        <taxon>Fungi</taxon>
        <taxon>Dikarya</taxon>
        <taxon>Ascomycota</taxon>
        <taxon>Pezizomycotina</taxon>
        <taxon>Eurotiomycetes</taxon>
        <taxon>Eurotiomycetidae</taxon>
        <taxon>Eurotiales</taxon>
        <taxon>Aspergillaceae</taxon>
        <taxon>Aspergillus</taxon>
        <taxon>Aspergillus subgen. Nidulantes</taxon>
    </lineage>
</organism>
<evidence type="ECO:0008006" key="4">
    <source>
        <dbReference type="Google" id="ProtNLM"/>
    </source>
</evidence>
<dbReference type="AlphaFoldDB" id="A0A3D8QRV8"/>